<dbReference type="SUPFAM" id="SSF53335">
    <property type="entry name" value="S-adenosyl-L-methionine-dependent methyltransferases"/>
    <property type="match status" value="1"/>
</dbReference>
<dbReference type="AlphaFoldDB" id="A0A1H2ABL5"/>
<keyword evidence="2" id="KW-1185">Reference proteome</keyword>
<evidence type="ECO:0008006" key="3">
    <source>
        <dbReference type="Google" id="ProtNLM"/>
    </source>
</evidence>
<proteinExistence type="predicted"/>
<dbReference type="OrthoDB" id="8163513at2"/>
<protein>
    <recommendedName>
        <fullName evidence="3">Methyltransferase domain-containing protein</fullName>
    </recommendedName>
</protein>
<sequence length="226" mass="24898">MSSTFWREWHRGYDDPDSSLSRRLTVVQDQLRMALRVVEQPSDRRLRLISVCAGDGRDVLGVLAEEPVPVDVLLVELDPELSRAAADRAAANGVDAVTVRTADAGLTTSYADHLPADVCLLCGVLGNIGADDLVALIEDLPMLLMSGAPVIWTRGHQPDSDDRPAGDDPSERVRAAFVAAGYQELAFVRPQQESFRVGTHRWTGPVMPYQPDRRLFEFVRHDAVGR</sequence>
<gene>
    <name evidence="1" type="ORF">SAMN04489812_5812</name>
</gene>
<dbReference type="Proteomes" id="UP000199103">
    <property type="component" value="Chromosome I"/>
</dbReference>
<dbReference type="Gene3D" id="3.40.50.150">
    <property type="entry name" value="Vaccinia Virus protein VP39"/>
    <property type="match status" value="1"/>
</dbReference>
<organism evidence="1 2">
    <name type="scientific">Microlunatus soli</name>
    <dbReference type="NCBI Taxonomy" id="630515"/>
    <lineage>
        <taxon>Bacteria</taxon>
        <taxon>Bacillati</taxon>
        <taxon>Actinomycetota</taxon>
        <taxon>Actinomycetes</taxon>
        <taxon>Propionibacteriales</taxon>
        <taxon>Propionibacteriaceae</taxon>
        <taxon>Microlunatus</taxon>
    </lineage>
</organism>
<evidence type="ECO:0000313" key="1">
    <source>
        <dbReference type="EMBL" id="SDT43274.1"/>
    </source>
</evidence>
<dbReference type="STRING" id="630515.SAMN04489812_5812"/>
<dbReference type="RefSeq" id="WP_091530575.1">
    <property type="nucleotide sequence ID" value="NZ_LT629772.1"/>
</dbReference>
<dbReference type="EMBL" id="LT629772">
    <property type="protein sequence ID" value="SDT43274.1"/>
    <property type="molecule type" value="Genomic_DNA"/>
</dbReference>
<name>A0A1H2ABL5_9ACTN</name>
<reference evidence="1 2" key="1">
    <citation type="submission" date="2016-10" db="EMBL/GenBank/DDBJ databases">
        <authorList>
            <person name="de Groot N.N."/>
        </authorList>
    </citation>
    <scope>NUCLEOTIDE SEQUENCE [LARGE SCALE GENOMIC DNA]</scope>
    <source>
        <strain evidence="1 2">DSM 21800</strain>
    </source>
</reference>
<accession>A0A1H2ABL5</accession>
<evidence type="ECO:0000313" key="2">
    <source>
        <dbReference type="Proteomes" id="UP000199103"/>
    </source>
</evidence>
<dbReference type="InterPro" id="IPR029063">
    <property type="entry name" value="SAM-dependent_MTases_sf"/>
</dbReference>